<dbReference type="RefSeq" id="YP_003359031.1">
    <property type="nucleotide sequence ID" value="NC_013697.1"/>
</dbReference>
<keyword evidence="2" id="KW-1185">Reference proteome</keyword>
<dbReference type="GeneID" id="8684125"/>
<name>C9DGE8_BPW14</name>
<reference evidence="2" key="1">
    <citation type="submission" date="2009-07" db="EMBL/GenBank/DDBJ databases">
        <authorList>
            <person name="Kropinski A.M."/>
            <person name="Villegas A."/>
            <person name="Lingohr E.J."/>
        </authorList>
    </citation>
    <scope>NUCLEOTIDE SEQUENCE [LARGE SCALE GENOMIC DNA]</scope>
</reference>
<proteinExistence type="predicted"/>
<gene>
    <name evidence="1" type="primary">177</name>
</gene>
<protein>
    <submittedName>
        <fullName evidence="1">Uncharacterized protein</fullName>
    </submittedName>
</protein>
<organismHost>
    <name type="scientific">Delftia acidovorans</name>
    <name type="common">Pseudomonas acidovorans</name>
    <name type="synonym">Comamonas acidovorans</name>
    <dbReference type="NCBI Taxonomy" id="80866"/>
</organismHost>
<dbReference type="EMBL" id="GQ357915">
    <property type="protein sequence ID" value="ACV50199.1"/>
    <property type="molecule type" value="Genomic_DNA"/>
</dbReference>
<evidence type="ECO:0000313" key="1">
    <source>
        <dbReference type="EMBL" id="ACV50199.1"/>
    </source>
</evidence>
<dbReference type="Proteomes" id="UP000008986">
    <property type="component" value="Segment"/>
</dbReference>
<dbReference type="KEGG" id="vg:8684125"/>
<accession>C9DGE8</accession>
<evidence type="ECO:0000313" key="2">
    <source>
        <dbReference type="Proteomes" id="UP000008986"/>
    </source>
</evidence>
<sequence>MNNEYKQGWNLRVSSAYATNKQVRPFTGAGSKAKNDAHEDGFRACNSAFMKAVATAIEAGVNPTYPQPI</sequence>
<organism evidence="1 2">
    <name type="scientific">Delftia phage PhiW-14</name>
    <name type="common">Deftia acidovorans bacteriophage phiW-14</name>
    <dbReference type="NCBI Taxonomy" id="665032"/>
    <lineage>
        <taxon>Viruses</taxon>
        <taxon>Duplodnaviria</taxon>
        <taxon>Heunggongvirae</taxon>
        <taxon>Uroviricota</taxon>
        <taxon>Caudoviricetes</taxon>
        <taxon>Ionavirus</taxon>
        <taxon>Ionavirus W14</taxon>
    </lineage>
</organism>